<keyword evidence="5" id="KW-0325">Glycoprotein</keyword>
<keyword evidence="2" id="KW-0378">Hydrolase</keyword>
<dbReference type="GO" id="GO:0004620">
    <property type="term" value="F:phospholipase activity"/>
    <property type="evidence" value="ECO:0007669"/>
    <property type="project" value="InterPro"/>
</dbReference>
<dbReference type="EMBL" id="FN298497">
    <property type="protein sequence ID" value="CAX66465.1"/>
    <property type="molecule type" value="Genomic_DNA"/>
</dbReference>
<evidence type="ECO:0000313" key="7">
    <source>
        <dbReference type="Proteomes" id="UP000002627"/>
    </source>
</evidence>
<dbReference type="InterPro" id="IPR007000">
    <property type="entry name" value="PLipase_B-like"/>
</dbReference>
<keyword evidence="3" id="KW-0442">Lipid degradation</keyword>
<dbReference type="GO" id="GO:0016042">
    <property type="term" value="P:lipid catabolic process"/>
    <property type="evidence" value="ECO:0007669"/>
    <property type="project" value="UniProtKB-KW"/>
</dbReference>
<evidence type="ECO:0000313" key="6">
    <source>
        <dbReference type="EMBL" id="CAX66465.1"/>
    </source>
</evidence>
<keyword evidence="4" id="KW-0443">Lipid metabolism</keyword>
<protein>
    <submittedName>
        <fullName evidence="6">Uncharacterized protein</fullName>
    </submittedName>
</protein>
<dbReference type="AlphaFoldDB" id="D0R302"/>
<keyword evidence="1" id="KW-0732">Signal</keyword>
<reference evidence="6 7" key="1">
    <citation type="journal article" date="2009" name="J. Bacteriol.">
        <title>Complete genome sequence of Lactobacillus johnsonii FI9785, a competitive exclusion agent against pathogens in poultry.</title>
        <authorList>
            <person name="Wegmann U."/>
            <person name="Overweg K."/>
            <person name="Horn N."/>
            <person name="Goesmann A."/>
            <person name="Narbad A."/>
            <person name="Gasson M.J."/>
            <person name="Shearman C."/>
        </authorList>
    </citation>
    <scope>NUCLEOTIDE SEQUENCE [LARGE SCALE GENOMIC DNA]</scope>
    <source>
        <strain evidence="6 7">FI9785</strain>
    </source>
</reference>
<dbReference type="RefSeq" id="WP_012845814.1">
    <property type="nucleotide sequence ID" value="NC_013504.1"/>
</dbReference>
<gene>
    <name evidence="6" type="ordered locus">FI9785_587</name>
</gene>
<evidence type="ECO:0000256" key="1">
    <source>
        <dbReference type="ARBA" id="ARBA00022729"/>
    </source>
</evidence>
<keyword evidence="7" id="KW-1185">Reference proteome</keyword>
<name>D0R302_LACJF</name>
<evidence type="ECO:0000256" key="5">
    <source>
        <dbReference type="ARBA" id="ARBA00023180"/>
    </source>
</evidence>
<sequence>MQNVPGYIDSMTDFYVTDAGLGITGTTIAGFVGYDVRGMPEFIRARKATQYANNIDQWVKLVNEGNNGGYANIWLLCNINTGEIARFEQGLKHQELLESTDGFYYGCNACHNPRIRNLECVDNGYNVILVNKLVHVEHALKNYYQRYLGQLMMALLRES</sequence>
<evidence type="ECO:0000256" key="2">
    <source>
        <dbReference type="ARBA" id="ARBA00022801"/>
    </source>
</evidence>
<proteinExistence type="predicted"/>
<dbReference type="Proteomes" id="UP000002627">
    <property type="component" value="Chromosome"/>
</dbReference>
<dbReference type="KEGG" id="ljf:FI9785_587"/>
<evidence type="ECO:0000256" key="3">
    <source>
        <dbReference type="ARBA" id="ARBA00022963"/>
    </source>
</evidence>
<dbReference type="HOGENOM" id="CLU_105373_0_0_9"/>
<dbReference type="Gene3D" id="3.60.60.30">
    <property type="match status" value="1"/>
</dbReference>
<accession>D0R302</accession>
<evidence type="ECO:0000256" key="4">
    <source>
        <dbReference type="ARBA" id="ARBA00023098"/>
    </source>
</evidence>
<organism evidence="6 7">
    <name type="scientific">Lactobacillus johnsonii (strain FI9785)</name>
    <dbReference type="NCBI Taxonomy" id="633699"/>
    <lineage>
        <taxon>Bacteria</taxon>
        <taxon>Bacillati</taxon>
        <taxon>Bacillota</taxon>
        <taxon>Bacilli</taxon>
        <taxon>Lactobacillales</taxon>
        <taxon>Lactobacillaceae</taxon>
        <taxon>Lactobacillus</taxon>
    </lineage>
</organism>
<dbReference type="Pfam" id="PF04916">
    <property type="entry name" value="Phospholip_B"/>
    <property type="match status" value="1"/>
</dbReference>